<organism evidence="1 2">
    <name type="scientific">Neofusicoccum parvum</name>
    <dbReference type="NCBI Taxonomy" id="310453"/>
    <lineage>
        <taxon>Eukaryota</taxon>
        <taxon>Fungi</taxon>
        <taxon>Dikarya</taxon>
        <taxon>Ascomycota</taxon>
        <taxon>Pezizomycotina</taxon>
        <taxon>Dothideomycetes</taxon>
        <taxon>Dothideomycetes incertae sedis</taxon>
        <taxon>Botryosphaeriales</taxon>
        <taxon>Botryosphaeriaceae</taxon>
        <taxon>Neofusicoccum</taxon>
    </lineage>
</organism>
<protein>
    <submittedName>
        <fullName evidence="1">Uncharacterized protein</fullName>
    </submittedName>
</protein>
<proteinExistence type="predicted"/>
<dbReference type="EMBL" id="BSXG01000026">
    <property type="protein sequence ID" value="GME26160.1"/>
    <property type="molecule type" value="Genomic_DNA"/>
</dbReference>
<evidence type="ECO:0000313" key="1">
    <source>
        <dbReference type="EMBL" id="GME26160.1"/>
    </source>
</evidence>
<name>A0ACB5S022_9PEZI</name>
<evidence type="ECO:0000313" key="2">
    <source>
        <dbReference type="Proteomes" id="UP001165186"/>
    </source>
</evidence>
<keyword evidence="2" id="KW-1185">Reference proteome</keyword>
<comment type="caution">
    <text evidence="1">The sequence shown here is derived from an EMBL/GenBank/DDBJ whole genome shotgun (WGS) entry which is preliminary data.</text>
</comment>
<dbReference type="Proteomes" id="UP001165186">
    <property type="component" value="Unassembled WGS sequence"/>
</dbReference>
<sequence>MKTFTYAILLLSAGFSAVTAQLCAGAENCPAPSCALTYVEAKTCTDCSCTAQVAARTAAPEPRVQAW</sequence>
<reference evidence="1" key="1">
    <citation type="submission" date="2024-09" db="EMBL/GenBank/DDBJ databases">
        <title>Draft Genome Sequences of Neofusicoccum parvum.</title>
        <authorList>
            <person name="Ashida A."/>
            <person name="Camagna M."/>
            <person name="Tanaka A."/>
            <person name="Takemoto D."/>
        </authorList>
    </citation>
    <scope>NUCLEOTIDE SEQUENCE</scope>
    <source>
        <strain evidence="1">PPO83</strain>
    </source>
</reference>
<accession>A0ACB5S022</accession>
<gene>
    <name evidence="1" type="primary">g4625</name>
    <name evidence="1" type="ORF">NpPPO83_00004625</name>
</gene>